<sequence length="209" mass="23483">MNVMILKNFIVFEGIDGAGTSTQIKKLVERGNSCCEGRFVATAEPTGSETGRFLRRMLGGEFSVDEKTNAYLFAADRCEHIFGKKGVKELCESGKIVVSDRYFFSSMAYQSVSCGDELPRLLNSPFPLPEILFYFEINPEISLGRVNARGENKEIYETIEKQKAIAAQYEKVISEYEKTAGETGMKIVRINAADTIENIAKIIWEYIKN</sequence>
<proteinExistence type="inferred from homology"/>
<reference evidence="11" key="1">
    <citation type="submission" date="2016-10" db="EMBL/GenBank/DDBJ databases">
        <authorList>
            <person name="Varghese N."/>
            <person name="Submissions S."/>
        </authorList>
    </citation>
    <scope>NUCLEOTIDE SEQUENCE [LARGE SCALE GENOMIC DNA]</scope>
    <source>
        <strain evidence="11">XBD1002</strain>
    </source>
</reference>
<name>A0A1I3K5Q6_9SPIR</name>
<dbReference type="Pfam" id="PF02223">
    <property type="entry name" value="Thymidylate_kin"/>
    <property type="match status" value="1"/>
</dbReference>
<evidence type="ECO:0000256" key="8">
    <source>
        <dbReference type="HAMAP-Rule" id="MF_00165"/>
    </source>
</evidence>
<dbReference type="GO" id="GO:0006227">
    <property type="term" value="P:dUDP biosynthetic process"/>
    <property type="evidence" value="ECO:0007669"/>
    <property type="project" value="TreeGrafter"/>
</dbReference>
<dbReference type="NCBIfam" id="TIGR00041">
    <property type="entry name" value="DTMP_kinase"/>
    <property type="match status" value="1"/>
</dbReference>
<evidence type="ECO:0000256" key="6">
    <source>
        <dbReference type="ARBA" id="ARBA00022840"/>
    </source>
</evidence>
<dbReference type="CDD" id="cd01672">
    <property type="entry name" value="TMPK"/>
    <property type="match status" value="1"/>
</dbReference>
<evidence type="ECO:0000256" key="1">
    <source>
        <dbReference type="ARBA" id="ARBA00009776"/>
    </source>
</evidence>
<dbReference type="InterPro" id="IPR018095">
    <property type="entry name" value="Thymidylate_kin_CS"/>
</dbReference>
<dbReference type="GO" id="GO:0005524">
    <property type="term" value="F:ATP binding"/>
    <property type="evidence" value="ECO:0007669"/>
    <property type="project" value="UniProtKB-UniRule"/>
</dbReference>
<evidence type="ECO:0000313" key="10">
    <source>
        <dbReference type="EMBL" id="SFI67545.1"/>
    </source>
</evidence>
<dbReference type="HAMAP" id="MF_00165">
    <property type="entry name" value="Thymidylate_kinase"/>
    <property type="match status" value="1"/>
</dbReference>
<feature type="domain" description="Thymidylate kinase-like" evidence="9">
    <location>
        <begin position="12"/>
        <end position="177"/>
    </location>
</feature>
<dbReference type="InterPro" id="IPR039430">
    <property type="entry name" value="Thymidylate_kin-like_dom"/>
</dbReference>
<evidence type="ECO:0000256" key="7">
    <source>
        <dbReference type="ARBA" id="ARBA00048743"/>
    </source>
</evidence>
<dbReference type="GO" id="GO:0004798">
    <property type="term" value="F:dTMP kinase activity"/>
    <property type="evidence" value="ECO:0007669"/>
    <property type="project" value="UniProtKB-UniRule"/>
</dbReference>
<dbReference type="PANTHER" id="PTHR10344">
    <property type="entry name" value="THYMIDYLATE KINASE"/>
    <property type="match status" value="1"/>
</dbReference>
<evidence type="ECO:0000256" key="3">
    <source>
        <dbReference type="ARBA" id="ARBA00022727"/>
    </source>
</evidence>
<keyword evidence="11" id="KW-1185">Reference proteome</keyword>
<evidence type="ECO:0000256" key="4">
    <source>
        <dbReference type="ARBA" id="ARBA00022741"/>
    </source>
</evidence>
<dbReference type="AlphaFoldDB" id="A0A1I3K5Q6"/>
<keyword evidence="4 8" id="KW-0547">Nucleotide-binding</keyword>
<dbReference type="PANTHER" id="PTHR10344:SF4">
    <property type="entry name" value="UMP-CMP KINASE 2, MITOCHONDRIAL"/>
    <property type="match status" value="1"/>
</dbReference>
<dbReference type="EC" id="2.7.4.9" evidence="8"/>
<dbReference type="PROSITE" id="PS01331">
    <property type="entry name" value="THYMIDYLATE_KINASE"/>
    <property type="match status" value="1"/>
</dbReference>
<evidence type="ECO:0000256" key="2">
    <source>
        <dbReference type="ARBA" id="ARBA00022679"/>
    </source>
</evidence>
<evidence type="ECO:0000256" key="5">
    <source>
        <dbReference type="ARBA" id="ARBA00022777"/>
    </source>
</evidence>
<dbReference type="GO" id="GO:0005737">
    <property type="term" value="C:cytoplasm"/>
    <property type="evidence" value="ECO:0007669"/>
    <property type="project" value="TreeGrafter"/>
</dbReference>
<organism evidence="10 11">
    <name type="scientific">Treponema bryantii</name>
    <dbReference type="NCBI Taxonomy" id="163"/>
    <lineage>
        <taxon>Bacteria</taxon>
        <taxon>Pseudomonadati</taxon>
        <taxon>Spirochaetota</taxon>
        <taxon>Spirochaetia</taxon>
        <taxon>Spirochaetales</taxon>
        <taxon>Treponemataceae</taxon>
        <taxon>Treponema</taxon>
    </lineage>
</organism>
<comment type="caution">
    <text evidence="8">Lacks conserved residue(s) required for the propagation of feature annotation.</text>
</comment>
<comment type="function">
    <text evidence="8">Phosphorylation of dTMP to form dTDP in both de novo and salvage pathways of dTTP synthesis.</text>
</comment>
<dbReference type="Proteomes" id="UP000182737">
    <property type="component" value="Unassembled WGS sequence"/>
</dbReference>
<comment type="catalytic activity">
    <reaction evidence="7 8">
        <text>dTMP + ATP = dTDP + ADP</text>
        <dbReference type="Rhea" id="RHEA:13517"/>
        <dbReference type="ChEBI" id="CHEBI:30616"/>
        <dbReference type="ChEBI" id="CHEBI:58369"/>
        <dbReference type="ChEBI" id="CHEBI:63528"/>
        <dbReference type="ChEBI" id="CHEBI:456216"/>
        <dbReference type="EC" id="2.7.4.9"/>
    </reaction>
</comment>
<keyword evidence="3 8" id="KW-0545">Nucleotide biosynthesis</keyword>
<dbReference type="InterPro" id="IPR018094">
    <property type="entry name" value="Thymidylate_kinase"/>
</dbReference>
<keyword evidence="5 8" id="KW-0418">Kinase</keyword>
<protein>
    <recommendedName>
        <fullName evidence="8">Thymidylate kinase</fullName>
        <ecNumber evidence="8">2.7.4.9</ecNumber>
    </recommendedName>
    <alternativeName>
        <fullName evidence="8">dTMP kinase</fullName>
    </alternativeName>
</protein>
<gene>
    <name evidence="8" type="primary">tmk</name>
    <name evidence="10" type="ORF">SAMN04487775_10475</name>
</gene>
<keyword evidence="2 8" id="KW-0808">Transferase</keyword>
<accession>A0A1I3K5Q6</accession>
<dbReference type="GO" id="GO:0006233">
    <property type="term" value="P:dTDP biosynthetic process"/>
    <property type="evidence" value="ECO:0007669"/>
    <property type="project" value="InterPro"/>
</dbReference>
<comment type="similarity">
    <text evidence="1 8">Belongs to the thymidylate kinase family.</text>
</comment>
<dbReference type="InterPro" id="IPR027417">
    <property type="entry name" value="P-loop_NTPase"/>
</dbReference>
<dbReference type="GO" id="GO:0006235">
    <property type="term" value="P:dTTP biosynthetic process"/>
    <property type="evidence" value="ECO:0007669"/>
    <property type="project" value="UniProtKB-UniRule"/>
</dbReference>
<evidence type="ECO:0000313" key="11">
    <source>
        <dbReference type="Proteomes" id="UP000182737"/>
    </source>
</evidence>
<keyword evidence="6 8" id="KW-0067">ATP-binding</keyword>
<dbReference type="Gene3D" id="3.40.50.300">
    <property type="entry name" value="P-loop containing nucleotide triphosphate hydrolases"/>
    <property type="match status" value="1"/>
</dbReference>
<evidence type="ECO:0000259" key="9">
    <source>
        <dbReference type="Pfam" id="PF02223"/>
    </source>
</evidence>
<dbReference type="SUPFAM" id="SSF52540">
    <property type="entry name" value="P-loop containing nucleoside triphosphate hydrolases"/>
    <property type="match status" value="1"/>
</dbReference>
<dbReference type="EMBL" id="FORI01000004">
    <property type="protein sequence ID" value="SFI67545.1"/>
    <property type="molecule type" value="Genomic_DNA"/>
</dbReference>